<dbReference type="Proteomes" id="UP000821837">
    <property type="component" value="Chromosome 1"/>
</dbReference>
<dbReference type="EMBL" id="JABSTV010001245">
    <property type="protein sequence ID" value="KAH7983529.1"/>
    <property type="molecule type" value="Genomic_DNA"/>
</dbReference>
<accession>A0A9D4T9U5</accession>
<proteinExistence type="predicted"/>
<gene>
    <name evidence="1" type="ORF">HPB52_012416</name>
</gene>
<organism evidence="1 2">
    <name type="scientific">Rhipicephalus sanguineus</name>
    <name type="common">Brown dog tick</name>
    <name type="synonym">Ixodes sanguineus</name>
    <dbReference type="NCBI Taxonomy" id="34632"/>
    <lineage>
        <taxon>Eukaryota</taxon>
        <taxon>Metazoa</taxon>
        <taxon>Ecdysozoa</taxon>
        <taxon>Arthropoda</taxon>
        <taxon>Chelicerata</taxon>
        <taxon>Arachnida</taxon>
        <taxon>Acari</taxon>
        <taxon>Parasitiformes</taxon>
        <taxon>Ixodida</taxon>
        <taxon>Ixodoidea</taxon>
        <taxon>Ixodidae</taxon>
        <taxon>Rhipicephalinae</taxon>
        <taxon>Rhipicephalus</taxon>
        <taxon>Rhipicephalus</taxon>
    </lineage>
</organism>
<reference evidence="1" key="1">
    <citation type="journal article" date="2020" name="Cell">
        <title>Large-Scale Comparative Analyses of Tick Genomes Elucidate Their Genetic Diversity and Vector Capacities.</title>
        <authorList>
            <consortium name="Tick Genome and Microbiome Consortium (TIGMIC)"/>
            <person name="Jia N."/>
            <person name="Wang J."/>
            <person name="Shi W."/>
            <person name="Du L."/>
            <person name="Sun Y."/>
            <person name="Zhan W."/>
            <person name="Jiang J.F."/>
            <person name="Wang Q."/>
            <person name="Zhang B."/>
            <person name="Ji P."/>
            <person name="Bell-Sakyi L."/>
            <person name="Cui X.M."/>
            <person name="Yuan T.T."/>
            <person name="Jiang B.G."/>
            <person name="Yang W.F."/>
            <person name="Lam T.T."/>
            <person name="Chang Q.C."/>
            <person name="Ding S.J."/>
            <person name="Wang X.J."/>
            <person name="Zhu J.G."/>
            <person name="Ruan X.D."/>
            <person name="Zhao L."/>
            <person name="Wei J.T."/>
            <person name="Ye R.Z."/>
            <person name="Que T.C."/>
            <person name="Du C.H."/>
            <person name="Zhou Y.H."/>
            <person name="Cheng J.X."/>
            <person name="Dai P.F."/>
            <person name="Guo W.B."/>
            <person name="Han X.H."/>
            <person name="Huang E.J."/>
            <person name="Li L.F."/>
            <person name="Wei W."/>
            <person name="Gao Y.C."/>
            <person name="Liu J.Z."/>
            <person name="Shao H.Z."/>
            <person name="Wang X."/>
            <person name="Wang C.C."/>
            <person name="Yang T.C."/>
            <person name="Huo Q.B."/>
            <person name="Li W."/>
            <person name="Chen H.Y."/>
            <person name="Chen S.E."/>
            <person name="Zhou L.G."/>
            <person name="Ni X.B."/>
            <person name="Tian J.H."/>
            <person name="Sheng Y."/>
            <person name="Liu T."/>
            <person name="Pan Y.S."/>
            <person name="Xia L.Y."/>
            <person name="Li J."/>
            <person name="Zhao F."/>
            <person name="Cao W.C."/>
        </authorList>
    </citation>
    <scope>NUCLEOTIDE SEQUENCE</scope>
    <source>
        <strain evidence="1">Rsan-2018</strain>
    </source>
</reference>
<sequence>MEMLKKKRRVLRSQVTRITNEAEEVLANQEASDSVAVSALIGRFLILQKQLREVNAAIEPQISDDDEDPEFEQVLDYDDKIARYLGSVKAINASLSDGPQIGPAPNRPTADVRMPSLKTWRGAYEAIAGLQATAECYPDDIDILTQRFGNPTALIYDHMHGLIDLKAVTSARNVRDLRRPYDDLQVNMRGPKALGVGENSCNTTLYPVLLRPERQLNIGRRSPPCSATSDWSWTAVKRHRIIGATIHWAPAIELSTIVRCGSASINP</sequence>
<keyword evidence="2" id="KW-1185">Reference proteome</keyword>
<dbReference type="AlphaFoldDB" id="A0A9D4T9U5"/>
<dbReference type="VEuPathDB" id="VectorBase:RSAN_054086"/>
<protein>
    <submittedName>
        <fullName evidence="1">Uncharacterized protein</fullName>
    </submittedName>
</protein>
<name>A0A9D4T9U5_RHISA</name>
<dbReference type="Pfam" id="PF03564">
    <property type="entry name" value="DUF1759"/>
    <property type="match status" value="1"/>
</dbReference>
<evidence type="ECO:0000313" key="2">
    <source>
        <dbReference type="Proteomes" id="UP000821837"/>
    </source>
</evidence>
<dbReference type="InterPro" id="IPR005312">
    <property type="entry name" value="DUF1759"/>
</dbReference>
<reference evidence="1" key="2">
    <citation type="submission" date="2021-09" db="EMBL/GenBank/DDBJ databases">
        <authorList>
            <person name="Jia N."/>
            <person name="Wang J."/>
            <person name="Shi W."/>
            <person name="Du L."/>
            <person name="Sun Y."/>
            <person name="Zhan W."/>
            <person name="Jiang J."/>
            <person name="Wang Q."/>
            <person name="Zhang B."/>
            <person name="Ji P."/>
            <person name="Sakyi L.B."/>
            <person name="Cui X."/>
            <person name="Yuan T."/>
            <person name="Jiang B."/>
            <person name="Yang W."/>
            <person name="Lam T.T.-Y."/>
            <person name="Chang Q."/>
            <person name="Ding S."/>
            <person name="Wang X."/>
            <person name="Zhu J."/>
            <person name="Ruan X."/>
            <person name="Zhao L."/>
            <person name="Wei J."/>
            <person name="Que T."/>
            <person name="Du C."/>
            <person name="Cheng J."/>
            <person name="Dai P."/>
            <person name="Han X."/>
            <person name="Huang E."/>
            <person name="Gao Y."/>
            <person name="Liu J."/>
            <person name="Shao H."/>
            <person name="Ye R."/>
            <person name="Li L."/>
            <person name="Wei W."/>
            <person name="Wang X."/>
            <person name="Wang C."/>
            <person name="Huo Q."/>
            <person name="Li W."/>
            <person name="Guo W."/>
            <person name="Chen H."/>
            <person name="Chen S."/>
            <person name="Zhou L."/>
            <person name="Zhou L."/>
            <person name="Ni X."/>
            <person name="Tian J."/>
            <person name="Zhou Y."/>
            <person name="Sheng Y."/>
            <person name="Liu T."/>
            <person name="Pan Y."/>
            <person name="Xia L."/>
            <person name="Li J."/>
            <person name="Zhao F."/>
            <person name="Cao W."/>
        </authorList>
    </citation>
    <scope>NUCLEOTIDE SEQUENCE</scope>
    <source>
        <strain evidence="1">Rsan-2018</strain>
        <tissue evidence="1">Larvae</tissue>
    </source>
</reference>
<evidence type="ECO:0000313" key="1">
    <source>
        <dbReference type="EMBL" id="KAH7983529.1"/>
    </source>
</evidence>
<comment type="caution">
    <text evidence="1">The sequence shown here is derived from an EMBL/GenBank/DDBJ whole genome shotgun (WGS) entry which is preliminary data.</text>
</comment>